<gene>
    <name evidence="1" type="ORF">HDG40_007142</name>
</gene>
<evidence type="ECO:0000313" key="1">
    <source>
        <dbReference type="EMBL" id="MBB5428947.1"/>
    </source>
</evidence>
<keyword evidence="2" id="KW-1185">Reference proteome</keyword>
<name>A0A6I1Q5Z0_PARAM</name>
<comment type="caution">
    <text evidence="1">The sequence shown here is derived from an EMBL/GenBank/DDBJ whole genome shotgun (WGS) entry which is preliminary data.</text>
</comment>
<reference evidence="1 2" key="1">
    <citation type="submission" date="2020-08" db="EMBL/GenBank/DDBJ databases">
        <title>Genomic Encyclopedia of Type Strains, Phase IV (KMG-V): Genome sequencing to study the core and pangenomes of soil and plant-associated prokaryotes.</title>
        <authorList>
            <person name="Whitman W."/>
        </authorList>
    </citation>
    <scope>NUCLEOTIDE SEQUENCE [LARGE SCALE GENOMIC DNA]</scope>
    <source>
        <strain evidence="1 2">JPY158</strain>
    </source>
</reference>
<dbReference type="AlphaFoldDB" id="A0A6I1Q5Z0"/>
<dbReference type="EMBL" id="JACHDD010000017">
    <property type="protein sequence ID" value="MBB5428947.1"/>
    <property type="molecule type" value="Genomic_DNA"/>
</dbReference>
<sequence length="80" mass="8874">MKDTIIPLRALVEKWLAPTSATPAHVVRTGRMAITRARYVRLEGAISSRPLTIVFFRHGNGSWDVFPPVERVPAMSAGFV</sequence>
<proteinExistence type="predicted"/>
<dbReference type="Proteomes" id="UP000592780">
    <property type="component" value="Unassembled WGS sequence"/>
</dbReference>
<accession>A0A6I1Q5Z0</accession>
<evidence type="ECO:0000313" key="2">
    <source>
        <dbReference type="Proteomes" id="UP000592780"/>
    </source>
</evidence>
<protein>
    <submittedName>
        <fullName evidence="1">Uncharacterized protein</fullName>
    </submittedName>
</protein>
<dbReference type="RefSeq" id="WP_018432989.1">
    <property type="nucleotide sequence ID" value="NZ_JACHDD010000017.1"/>
</dbReference>
<dbReference type="OrthoDB" id="8926609at2"/>
<organism evidence="1 2">
    <name type="scientific">Paraburkholderia atlantica</name>
    <dbReference type="NCBI Taxonomy" id="2654982"/>
    <lineage>
        <taxon>Bacteria</taxon>
        <taxon>Pseudomonadati</taxon>
        <taxon>Pseudomonadota</taxon>
        <taxon>Betaproteobacteria</taxon>
        <taxon>Burkholderiales</taxon>
        <taxon>Burkholderiaceae</taxon>
        <taxon>Paraburkholderia</taxon>
    </lineage>
</organism>